<feature type="domain" description="Penicillin-binding protein transpeptidase" evidence="16">
    <location>
        <begin position="344"/>
        <end position="598"/>
    </location>
</feature>
<evidence type="ECO:0000313" key="18">
    <source>
        <dbReference type="EMBL" id="AEN99130.1"/>
    </source>
</evidence>
<evidence type="ECO:0000256" key="12">
    <source>
        <dbReference type="ARBA" id="ARBA00034000"/>
    </source>
</evidence>
<evidence type="ECO:0000259" key="17">
    <source>
        <dbReference type="Pfam" id="PF00912"/>
    </source>
</evidence>
<evidence type="ECO:0000256" key="1">
    <source>
        <dbReference type="ARBA" id="ARBA00007090"/>
    </source>
</evidence>
<dbReference type="GO" id="GO:0008658">
    <property type="term" value="F:penicillin binding"/>
    <property type="evidence" value="ECO:0007669"/>
    <property type="project" value="InterPro"/>
</dbReference>
<keyword evidence="5" id="KW-0328">Glycosyltransferase</keyword>
<evidence type="ECO:0000256" key="6">
    <source>
        <dbReference type="ARBA" id="ARBA00022679"/>
    </source>
</evidence>
<sequence length="771" mass="85260">MSSDEIYSRIKKNKRHMGPIGHIVLWIIFFIFVLFLMGCGMFTYYAATSPHISYSTLSSDNSTTIYDKDGRVISRLGMQNRDYVKSRDIPENLKNAIISVEDRHFYTDKGIDPIRIMEAAVSNIFGGGGLQGGSTLTQQLVKLSVFSTKSSDQTLKRKAQEAWLAIQVDRNYSKQQILEFYINKVYMGNNSYGMQTASDVMFNKPLSELDLSQTALLAGLPQAPVSYNPVTNPEYARDRRNQVLDAMVKNKAISKAQAESAKKEYIEKGINKKRAESNPTQANEKYADGYISQVIQELQQKGYKLDAGNKVYTNLDMDMQKHMYKLANDSDNGLGFPNNDFQIGATVVDPNNGKVVAMLGGRKQNTLFGLNRAVQTTRSSGSTIKPLMDYGPAVEYLNYPTYETVKDTPYTYPGTNIKVENFDNKFDGNMTMQKALVESRNVPALRTLSAVGIGRATDFLSGLGMTFKKPLTLQNGLGAYVSTEQEAAAFSAFSNGGTYYKPYTIDKVVTPTGDIENFSTKSNQAMSASTAFIMTQMLKGVINNSDGSATSARISGLNQAGKSGQTQYPSEWISKVPYNSDMDAWFTGYTKHYSMSVWTGYDQPFQEGHEITGRQYTIAQNYYKAVMSTASEGLPNTDWSKPSDVVKTYKDGHDQYYIAGHGENQNSKPSSSTSGTQNQQVNNNQSVTKNSQNQNNQQNNGNDSNNNHTNNGTNAPTEQTPNNSNNNPQNTTNNNPQNATNNNADSNNTSNTQTQPDNKPTTASDNTNSSH</sequence>
<evidence type="ECO:0000256" key="4">
    <source>
        <dbReference type="ARBA" id="ARBA00022670"/>
    </source>
</evidence>
<dbReference type="RefSeq" id="WP_014081988.1">
    <property type="nucleotide sequence ID" value="NC_015978.1"/>
</dbReference>
<feature type="transmembrane region" description="Helical" evidence="15">
    <location>
        <begin position="20"/>
        <end position="47"/>
    </location>
</feature>
<dbReference type="GO" id="GO:0008360">
    <property type="term" value="P:regulation of cell shape"/>
    <property type="evidence" value="ECO:0007669"/>
    <property type="project" value="UniProtKB-KW"/>
</dbReference>
<proteinExistence type="inferred from homology"/>
<dbReference type="GO" id="GO:0071555">
    <property type="term" value="P:cell wall organization"/>
    <property type="evidence" value="ECO:0007669"/>
    <property type="project" value="UniProtKB-KW"/>
</dbReference>
<dbReference type="KEGG" id="lsn:LSA_07120"/>
<evidence type="ECO:0000256" key="7">
    <source>
        <dbReference type="ARBA" id="ARBA00022801"/>
    </source>
</evidence>
<evidence type="ECO:0000259" key="16">
    <source>
        <dbReference type="Pfam" id="PF00905"/>
    </source>
</evidence>
<keyword evidence="4" id="KW-0645">Protease</keyword>
<dbReference type="STRING" id="714313.LSA_07120"/>
<dbReference type="SUPFAM" id="SSF53955">
    <property type="entry name" value="Lysozyme-like"/>
    <property type="match status" value="1"/>
</dbReference>
<feature type="region of interest" description="Disordered" evidence="14">
    <location>
        <begin position="657"/>
        <end position="771"/>
    </location>
</feature>
<dbReference type="GO" id="GO:0009252">
    <property type="term" value="P:peptidoglycan biosynthetic process"/>
    <property type="evidence" value="ECO:0007669"/>
    <property type="project" value="UniProtKB-KW"/>
</dbReference>
<dbReference type="Gene3D" id="1.10.3810.10">
    <property type="entry name" value="Biosynthetic peptidoglycan transglycosylase-like"/>
    <property type="match status" value="1"/>
</dbReference>
<dbReference type="Pfam" id="PF00912">
    <property type="entry name" value="Transgly"/>
    <property type="match status" value="1"/>
</dbReference>
<keyword evidence="9" id="KW-0573">Peptidoglycan synthesis</keyword>
<evidence type="ECO:0000256" key="2">
    <source>
        <dbReference type="ARBA" id="ARBA00007739"/>
    </source>
</evidence>
<feature type="domain" description="Glycosyl transferase family 51" evidence="17">
    <location>
        <begin position="70"/>
        <end position="247"/>
    </location>
</feature>
<protein>
    <submittedName>
        <fullName evidence="18">Penicillin-binding protein 1A</fullName>
    </submittedName>
</protein>
<dbReference type="FunFam" id="1.10.3810.10:FF:000001">
    <property type="entry name" value="Penicillin-binding protein 1A"/>
    <property type="match status" value="1"/>
</dbReference>
<dbReference type="InterPro" id="IPR036950">
    <property type="entry name" value="PBP_transglycosylase"/>
</dbReference>
<evidence type="ECO:0000256" key="3">
    <source>
        <dbReference type="ARBA" id="ARBA00022645"/>
    </source>
</evidence>
<keyword evidence="15" id="KW-0472">Membrane</keyword>
<keyword evidence="3" id="KW-0121">Carboxypeptidase</keyword>
<dbReference type="Pfam" id="PF00905">
    <property type="entry name" value="Transpeptidase"/>
    <property type="match status" value="1"/>
</dbReference>
<dbReference type="InterPro" id="IPR023346">
    <property type="entry name" value="Lysozyme-like_dom_sf"/>
</dbReference>
<dbReference type="GO" id="GO:0006508">
    <property type="term" value="P:proteolysis"/>
    <property type="evidence" value="ECO:0007669"/>
    <property type="project" value="UniProtKB-KW"/>
</dbReference>
<dbReference type="HOGENOM" id="CLU_006354_2_5_9"/>
<keyword evidence="15" id="KW-0812">Transmembrane</keyword>
<keyword evidence="6" id="KW-0808">Transferase</keyword>
<dbReference type="EMBL" id="CP002461">
    <property type="protein sequence ID" value="AEN99130.1"/>
    <property type="molecule type" value="Genomic_DNA"/>
</dbReference>
<name>G2KTM7_FRUST</name>
<keyword evidence="8" id="KW-0133">Cell shape</keyword>
<dbReference type="PANTHER" id="PTHR32282:SF29">
    <property type="entry name" value="PENICILLIN-BINDING PROTEIN 1A"/>
    <property type="match status" value="1"/>
</dbReference>
<evidence type="ECO:0000256" key="10">
    <source>
        <dbReference type="ARBA" id="ARBA00023268"/>
    </source>
</evidence>
<feature type="compositionally biased region" description="Polar residues" evidence="14">
    <location>
        <begin position="759"/>
        <end position="771"/>
    </location>
</feature>
<organism evidence="18 19">
    <name type="scientific">Fructilactobacillus sanfranciscensis (strain TMW 1.1304)</name>
    <name type="common">Lactobacillus sanfranciscensis</name>
    <dbReference type="NCBI Taxonomy" id="714313"/>
    <lineage>
        <taxon>Bacteria</taxon>
        <taxon>Bacillati</taxon>
        <taxon>Bacillota</taxon>
        <taxon>Bacilli</taxon>
        <taxon>Lactobacillales</taxon>
        <taxon>Lactobacillaceae</taxon>
        <taxon>Fructilactobacillus</taxon>
    </lineage>
</organism>
<keyword evidence="7" id="KW-0378">Hydrolase</keyword>
<dbReference type="NCBIfam" id="TIGR02074">
    <property type="entry name" value="PBP_1a_fam"/>
    <property type="match status" value="1"/>
</dbReference>
<keyword evidence="11" id="KW-0961">Cell wall biogenesis/degradation</keyword>
<keyword evidence="15" id="KW-1133">Transmembrane helix</keyword>
<dbReference type="PANTHER" id="PTHR32282">
    <property type="entry name" value="BINDING PROTEIN TRANSPEPTIDASE, PUTATIVE-RELATED"/>
    <property type="match status" value="1"/>
</dbReference>
<dbReference type="InterPro" id="IPR001264">
    <property type="entry name" value="Glyco_trans_51"/>
</dbReference>
<dbReference type="InterPro" id="IPR050396">
    <property type="entry name" value="Glycosyltr_51/Transpeptidase"/>
</dbReference>
<evidence type="ECO:0000313" key="19">
    <source>
        <dbReference type="Proteomes" id="UP000001285"/>
    </source>
</evidence>
<dbReference type="OrthoDB" id="9766909at2"/>
<evidence type="ECO:0000256" key="9">
    <source>
        <dbReference type="ARBA" id="ARBA00022984"/>
    </source>
</evidence>
<evidence type="ECO:0000256" key="15">
    <source>
        <dbReference type="SAM" id="Phobius"/>
    </source>
</evidence>
<gene>
    <name evidence="18" type="primary">pbpA</name>
    <name evidence="18" type="ordered locus">LSA_07120</name>
</gene>
<comment type="similarity">
    <text evidence="1">In the C-terminal section; belongs to the transpeptidase family.</text>
</comment>
<dbReference type="AlphaFoldDB" id="G2KTM7"/>
<dbReference type="Gene3D" id="3.40.710.10">
    <property type="entry name" value="DD-peptidase/beta-lactamase superfamily"/>
    <property type="match status" value="1"/>
</dbReference>
<dbReference type="InterPro" id="IPR012338">
    <property type="entry name" value="Beta-lactam/transpept-like"/>
</dbReference>
<evidence type="ECO:0000256" key="14">
    <source>
        <dbReference type="SAM" id="MobiDB-lite"/>
    </source>
</evidence>
<feature type="compositionally biased region" description="Low complexity" evidence="14">
    <location>
        <begin position="670"/>
        <end position="758"/>
    </location>
</feature>
<evidence type="ECO:0000256" key="5">
    <source>
        <dbReference type="ARBA" id="ARBA00022676"/>
    </source>
</evidence>
<dbReference type="SUPFAM" id="SSF56601">
    <property type="entry name" value="beta-lactamase/transpeptidase-like"/>
    <property type="match status" value="1"/>
</dbReference>
<evidence type="ECO:0000256" key="8">
    <source>
        <dbReference type="ARBA" id="ARBA00022960"/>
    </source>
</evidence>
<dbReference type="eggNOG" id="COG0744">
    <property type="taxonomic scope" value="Bacteria"/>
</dbReference>
<dbReference type="GO" id="GO:0030288">
    <property type="term" value="C:outer membrane-bounded periplasmic space"/>
    <property type="evidence" value="ECO:0007669"/>
    <property type="project" value="TreeGrafter"/>
</dbReference>
<keyword evidence="10" id="KW-0511">Multifunctional enzyme</keyword>
<dbReference type="InterPro" id="IPR001460">
    <property type="entry name" value="PCN-bd_Tpept"/>
</dbReference>
<dbReference type="GO" id="GO:0009002">
    <property type="term" value="F:serine-type D-Ala-D-Ala carboxypeptidase activity"/>
    <property type="evidence" value="ECO:0007669"/>
    <property type="project" value="UniProtKB-EC"/>
</dbReference>
<comment type="catalytic activity">
    <reaction evidence="13">
        <text>[GlcNAc-(1-&gt;4)-Mur2Ac(oyl-L-Ala-gamma-D-Glu-L-Lys-D-Ala-D-Ala)](n)-di-trans,octa-cis-undecaprenyl diphosphate + beta-D-GlcNAc-(1-&gt;4)-Mur2Ac(oyl-L-Ala-gamma-D-Glu-L-Lys-D-Ala-D-Ala)-di-trans,octa-cis-undecaprenyl diphosphate = [GlcNAc-(1-&gt;4)-Mur2Ac(oyl-L-Ala-gamma-D-Glu-L-Lys-D-Ala-D-Ala)](n+1)-di-trans,octa-cis-undecaprenyl diphosphate + di-trans,octa-cis-undecaprenyl diphosphate + H(+)</text>
        <dbReference type="Rhea" id="RHEA:23708"/>
        <dbReference type="Rhea" id="RHEA-COMP:9602"/>
        <dbReference type="Rhea" id="RHEA-COMP:9603"/>
        <dbReference type="ChEBI" id="CHEBI:15378"/>
        <dbReference type="ChEBI" id="CHEBI:58405"/>
        <dbReference type="ChEBI" id="CHEBI:60033"/>
        <dbReference type="ChEBI" id="CHEBI:78435"/>
        <dbReference type="EC" id="2.4.99.28"/>
    </reaction>
</comment>
<dbReference type="GO" id="GO:0008955">
    <property type="term" value="F:peptidoglycan glycosyltransferase activity"/>
    <property type="evidence" value="ECO:0007669"/>
    <property type="project" value="UniProtKB-EC"/>
</dbReference>
<evidence type="ECO:0000256" key="13">
    <source>
        <dbReference type="ARBA" id="ARBA00049902"/>
    </source>
</evidence>
<comment type="similarity">
    <text evidence="2">In the N-terminal section; belongs to the glycosyltransferase 51 family.</text>
</comment>
<keyword evidence="19" id="KW-1185">Reference proteome</keyword>
<reference evidence="18 19" key="1">
    <citation type="journal article" date="2011" name="Microb. Cell Fact.">
        <title>Genomic analysis reveals Lactobacillus sanfranciscensis as stable element in traditional sourdoughs.</title>
        <authorList>
            <person name="Vogel R.F."/>
            <person name="Pavlovic M."/>
            <person name="Ehrmann M.A."/>
            <person name="Wiezer A."/>
            <person name="Liesegang H."/>
            <person name="Offschanka S."/>
            <person name="Voget S."/>
            <person name="Angelov A."/>
            <person name="Bocker G."/>
            <person name="Liebl W."/>
        </authorList>
    </citation>
    <scope>NUCLEOTIDE SEQUENCE [LARGE SCALE GENOMIC DNA]</scope>
    <source>
        <strain evidence="18 19">TMW 1.1304</strain>
    </source>
</reference>
<evidence type="ECO:0000256" key="11">
    <source>
        <dbReference type="ARBA" id="ARBA00023316"/>
    </source>
</evidence>
<accession>G2KTM7</accession>
<dbReference type="Proteomes" id="UP000001285">
    <property type="component" value="Chromosome"/>
</dbReference>
<comment type="catalytic activity">
    <reaction evidence="12">
        <text>Preferential cleavage: (Ac)2-L-Lys-D-Ala-|-D-Ala. Also transpeptidation of peptidyl-alanyl moieties that are N-acyl substituents of D-alanine.</text>
        <dbReference type="EC" id="3.4.16.4"/>
    </reaction>
</comment>